<sequence>LAERCAAVGSVLAPLCLELGLADKAVELWAISGEPFEIVVLELMKNSNNGKLSIEHQQQARFALRNLCMQIRSSLAYLLETHNSSMHKTTVTSLLIAYGDLDLLEIHYLSNGDSTSAINLLIQQRKYKDALKLLSECASELEIKKENGNQNTRGSQTQLNSLLNLSDSDKVTTPAQSLIVNSTAVHNFMVHELAFALKEEQLIRFMIETSPALAAQRDKERIKLANIDNIIKARAANANANTNSNTNANATNNIIPPVSKIDQPYIANSSYSKGQPCYYPSYALSVCKQNSLYKAASYAYLQMNLIDESIDCASNKVSPEFADSLFDQMMGNSFGVGFSSGNQTLYSSQQIGSSSISGIIQNFSDEKAGRIWLKIVAAYMKNKYLRLLTTIEKKNELVKYLLEKSHLIPLVQTSDILPLIPTHLIPINNIKDHLISSITQVESSHNELQRRMSESAEQFEFLKNELEATKKWFVDMKYYLFN</sequence>
<dbReference type="PANTHER" id="PTHR23323:SF26">
    <property type="entry name" value="VACUOLAR PROTEIN SORTING-ASSOCIATED PROTEIN 18 HOMOLOG"/>
    <property type="match status" value="1"/>
</dbReference>
<dbReference type="GO" id="GO:0048284">
    <property type="term" value="P:organelle fusion"/>
    <property type="evidence" value="ECO:0007669"/>
    <property type="project" value="TreeGrafter"/>
</dbReference>
<evidence type="ECO:0000313" key="5">
    <source>
        <dbReference type="EMBL" id="KAA6384840.1"/>
    </source>
</evidence>
<dbReference type="EMBL" id="SNRW01005550">
    <property type="protein sequence ID" value="KAA6384840.1"/>
    <property type="molecule type" value="Genomic_DNA"/>
</dbReference>
<feature type="non-terminal residue" evidence="5">
    <location>
        <position position="1"/>
    </location>
</feature>
<evidence type="ECO:0000256" key="3">
    <source>
        <dbReference type="ARBA" id="ARBA00022833"/>
    </source>
</evidence>
<dbReference type="GO" id="GO:0030897">
    <property type="term" value="C:HOPS complex"/>
    <property type="evidence" value="ECO:0007669"/>
    <property type="project" value="TreeGrafter"/>
</dbReference>
<dbReference type="GO" id="GO:0006904">
    <property type="term" value="P:vesicle docking involved in exocytosis"/>
    <property type="evidence" value="ECO:0007669"/>
    <property type="project" value="TreeGrafter"/>
</dbReference>
<feature type="coiled-coil region" evidence="4">
    <location>
        <begin position="438"/>
        <end position="465"/>
    </location>
</feature>
<gene>
    <name evidence="5" type="ORF">EZS28_019634</name>
</gene>
<dbReference type="GO" id="GO:0008270">
    <property type="term" value="F:zinc ion binding"/>
    <property type="evidence" value="ECO:0007669"/>
    <property type="project" value="UniProtKB-KW"/>
</dbReference>
<dbReference type="PANTHER" id="PTHR23323">
    <property type="entry name" value="VACUOLAR PROTEIN SORTING-ASSOCIATED PROTEIN"/>
    <property type="match status" value="1"/>
</dbReference>
<evidence type="ECO:0000256" key="1">
    <source>
        <dbReference type="ARBA" id="ARBA00022723"/>
    </source>
</evidence>
<name>A0A5J4VQX8_9EUKA</name>
<dbReference type="GO" id="GO:0030674">
    <property type="term" value="F:protein-macromolecule adaptor activity"/>
    <property type="evidence" value="ECO:0007669"/>
    <property type="project" value="TreeGrafter"/>
</dbReference>
<organism evidence="5 6">
    <name type="scientific">Streblomastix strix</name>
    <dbReference type="NCBI Taxonomy" id="222440"/>
    <lineage>
        <taxon>Eukaryota</taxon>
        <taxon>Metamonada</taxon>
        <taxon>Preaxostyla</taxon>
        <taxon>Oxymonadida</taxon>
        <taxon>Streblomastigidae</taxon>
        <taxon>Streblomastix</taxon>
    </lineage>
</organism>
<keyword evidence="4" id="KW-0175">Coiled coil</keyword>
<evidence type="ECO:0000313" key="6">
    <source>
        <dbReference type="Proteomes" id="UP000324800"/>
    </source>
</evidence>
<keyword evidence="3" id="KW-0862">Zinc</keyword>
<accession>A0A5J4VQX8</accession>
<reference evidence="5 6" key="1">
    <citation type="submission" date="2019-03" db="EMBL/GenBank/DDBJ databases">
        <title>Single cell metagenomics reveals metabolic interactions within the superorganism composed of flagellate Streblomastix strix and complex community of Bacteroidetes bacteria on its surface.</title>
        <authorList>
            <person name="Treitli S.C."/>
            <person name="Kolisko M."/>
            <person name="Husnik F."/>
            <person name="Keeling P."/>
            <person name="Hampl V."/>
        </authorList>
    </citation>
    <scope>NUCLEOTIDE SEQUENCE [LARGE SCALE GENOMIC DNA]</scope>
    <source>
        <strain evidence="5">ST1C</strain>
    </source>
</reference>
<evidence type="ECO:0000256" key="2">
    <source>
        <dbReference type="ARBA" id="ARBA00022771"/>
    </source>
</evidence>
<dbReference type="AlphaFoldDB" id="A0A5J4VQX8"/>
<keyword evidence="2" id="KW-0863">Zinc-finger</keyword>
<dbReference type="GO" id="GO:0007033">
    <property type="term" value="P:vacuole organization"/>
    <property type="evidence" value="ECO:0007669"/>
    <property type="project" value="TreeGrafter"/>
</dbReference>
<dbReference type="GO" id="GO:0007032">
    <property type="term" value="P:endosome organization"/>
    <property type="evidence" value="ECO:0007669"/>
    <property type="project" value="TreeGrafter"/>
</dbReference>
<keyword evidence="1" id="KW-0479">Metal-binding</keyword>
<dbReference type="Proteomes" id="UP000324800">
    <property type="component" value="Unassembled WGS sequence"/>
</dbReference>
<comment type="caution">
    <text evidence="5">The sequence shown here is derived from an EMBL/GenBank/DDBJ whole genome shotgun (WGS) entry which is preliminary data.</text>
</comment>
<dbReference type="GO" id="GO:0005768">
    <property type="term" value="C:endosome"/>
    <property type="evidence" value="ECO:0007669"/>
    <property type="project" value="TreeGrafter"/>
</dbReference>
<protein>
    <submittedName>
        <fullName evidence="5">Uncharacterized protein</fullName>
    </submittedName>
</protein>
<evidence type="ECO:0000256" key="4">
    <source>
        <dbReference type="SAM" id="Coils"/>
    </source>
</evidence>
<proteinExistence type="predicted"/>